<evidence type="ECO:0000259" key="1">
    <source>
        <dbReference type="SMART" id="SM00933"/>
    </source>
</evidence>
<dbReference type="InterPro" id="IPR018977">
    <property type="entry name" value="NurA_domain"/>
</dbReference>
<dbReference type="EMBL" id="LAZR01004969">
    <property type="protein sequence ID" value="KKN04025.1"/>
    <property type="molecule type" value="Genomic_DNA"/>
</dbReference>
<organism evidence="2">
    <name type="scientific">marine sediment metagenome</name>
    <dbReference type="NCBI Taxonomy" id="412755"/>
    <lineage>
        <taxon>unclassified sequences</taxon>
        <taxon>metagenomes</taxon>
        <taxon>ecological metagenomes</taxon>
    </lineage>
</organism>
<evidence type="ECO:0000313" key="2">
    <source>
        <dbReference type="EMBL" id="KKN04025.1"/>
    </source>
</evidence>
<proteinExistence type="predicted"/>
<dbReference type="AlphaFoldDB" id="A0A0F9M986"/>
<comment type="caution">
    <text evidence="2">The sequence shown here is derived from an EMBL/GenBank/DDBJ whole genome shotgun (WGS) entry which is preliminary data.</text>
</comment>
<sequence length="365" mass="41780">EALVVDMLNQCNHIGLKLSKSFQKLYEIRKDIRNELKEKNLLKKDIDIMLPPTYPTCCAVDGSFSIEKLLSTDIVAAAGVAVEGLAPPTEVRFWPKPRHDSKIFTIAHNNTTNYITSAIMMCMELTLAVKAPHNVVFFDGSFVTPLVYMNQAFNTFDRAPEELKAEFKNRLKLALAAYMKVTLSKKTDQIFVAVPKYTTRQEITHDILNMNSNYEDRALLSFILKPGEIVGPTKVQMGVRSWYIENAPSNSESFVKKVINNLEKLRIIYYRPYDHLPALRLELSPEVINDKNRFSILLESVKSQCSVPGLMEPFPLYLADRMVKHLRTALPAIRRTTTQEMSLNWVGKYSDLYFAMHGYRTEWGK</sequence>
<feature type="domain" description="NurA" evidence="1">
    <location>
        <begin position="55"/>
        <end position="325"/>
    </location>
</feature>
<accession>A0A0F9M986</accession>
<feature type="non-terminal residue" evidence="2">
    <location>
        <position position="1"/>
    </location>
</feature>
<reference evidence="2" key="1">
    <citation type="journal article" date="2015" name="Nature">
        <title>Complex archaea that bridge the gap between prokaryotes and eukaryotes.</title>
        <authorList>
            <person name="Spang A."/>
            <person name="Saw J.H."/>
            <person name="Jorgensen S.L."/>
            <person name="Zaremba-Niedzwiedzka K."/>
            <person name="Martijn J."/>
            <person name="Lind A.E."/>
            <person name="van Eijk R."/>
            <person name="Schleper C."/>
            <person name="Guy L."/>
            <person name="Ettema T.J."/>
        </authorList>
    </citation>
    <scope>NUCLEOTIDE SEQUENCE</scope>
</reference>
<name>A0A0F9M986_9ZZZZ</name>
<gene>
    <name evidence="2" type="ORF">LCGC14_1101720</name>
</gene>
<protein>
    <recommendedName>
        <fullName evidence="1">NurA domain-containing protein</fullName>
    </recommendedName>
</protein>
<dbReference type="SMART" id="SM00933">
    <property type="entry name" value="NurA"/>
    <property type="match status" value="1"/>
</dbReference>